<dbReference type="PANTHER" id="PTHR43135:SF3">
    <property type="entry name" value="ALPHA-D-RIBOSE 1-METHYLPHOSPHONATE 5-TRIPHOSPHATE DIPHOSPHATASE"/>
    <property type="match status" value="1"/>
</dbReference>
<evidence type="ECO:0000313" key="5">
    <source>
        <dbReference type="Proteomes" id="UP001211907"/>
    </source>
</evidence>
<dbReference type="SUPFAM" id="SSF51556">
    <property type="entry name" value="Metallo-dependent hydrolases"/>
    <property type="match status" value="2"/>
</dbReference>
<sequence length="1021" mass="111614">MVFLFDVFDGKMNRGTATSANHQSPLLPARRHSQIDSQDERGRPHLRPGRLRIASASPSIRPTNIVHAERPTASTFFEYLLVITALAVIVLAIDTFVLDRVWFQSVSPHLDSLSRDAFYAGLAACELRNFSSSPNSSLFERKRNARFVDAISRNLSLIAPSLDQFISDNKPITAVKSSPLLIKHATVWNGAGLRLYDVDIAIVNGLIGKIAKNLNTSDSVFVDHMSHTIQVWDVETRVVSPGLVDMHSHSGMTSTLGFSGEQDVNEKYGGPLVPQMRAIDAFDPLDKSIDLIVAGGVTTSLILPGSSTLMGGEGFAIKMARTTSNSVHDLLLNRGLDSGLDQLDSEWRWMKMACGENPKSGSWGLETMPDSRMGSGWLFRETLEKAKKILWQQDDWCVSAQSIQLLYGNEAHLRLNLRFPDALQYESLVALLRKKVKLQVHCYQVNDIDMMLRNSQEFDFKITAFHHATEAHLIAEKLSAKNISAAIFADHSLYKREAYKHSVKAGQILNKAGVKVVYKSDHPVTNSQNLIYEAQKAVHYGLDEDVAFAAVTSVPAEKIGAGNRIGKIAQGFDADLVIWDRSPFQLGARPLRVLVDGFPIISLPWTLSPAVPNPKIYANERETQSGKITVESGIITCIGKKCEEKGTIFDLNQGVVIPGLISAMVPVGLQEIGQEPSSRDGIAGTKDSLSGFVYAKDGIKVGGLSKMQKYAFRSGVLTSVVAPAGNGLVRGVGVAIQTRAEGLNCLCIFFCSFNEVLLVVSEYNDAILVSDVGMFVTIGHEAKGFSIILSIIRILISIILQEPYAKSIATQFARLRKFLEDTKNLEPQSPIHAVLAGNLSLVVTVHDPNDISKLLLITAPYRPALRLVIAGASGAWHVADEISKAEVPVILLPARCQRYSWEMRWCKQVGGIGPSTYEILKAAGVTVGISVKEANQVRNLLFEAGWATVGDAKERKINDFDAIGSITWRIAEIFGIGDRVGTIRVGKNAKFLGFDGGPVGFGYNIQFIADGKFVTLSPSYD</sequence>
<name>A0AAD5T6A9_9FUNG</name>
<keyword evidence="2" id="KW-0812">Transmembrane</keyword>
<evidence type="ECO:0000256" key="1">
    <source>
        <dbReference type="SAM" id="MobiDB-lite"/>
    </source>
</evidence>
<accession>A0AAD5T6A9</accession>
<organism evidence="4 5">
    <name type="scientific">Physocladia obscura</name>
    <dbReference type="NCBI Taxonomy" id="109957"/>
    <lineage>
        <taxon>Eukaryota</taxon>
        <taxon>Fungi</taxon>
        <taxon>Fungi incertae sedis</taxon>
        <taxon>Chytridiomycota</taxon>
        <taxon>Chytridiomycota incertae sedis</taxon>
        <taxon>Chytridiomycetes</taxon>
        <taxon>Chytridiales</taxon>
        <taxon>Chytriomycetaceae</taxon>
        <taxon>Physocladia</taxon>
    </lineage>
</organism>
<dbReference type="Proteomes" id="UP001211907">
    <property type="component" value="Unassembled WGS sequence"/>
</dbReference>
<feature type="domain" description="Amidohydrolase-related" evidence="3">
    <location>
        <begin position="468"/>
        <end position="581"/>
    </location>
</feature>
<dbReference type="InterPro" id="IPR006680">
    <property type="entry name" value="Amidohydro-rel"/>
</dbReference>
<dbReference type="AlphaFoldDB" id="A0AAD5T6A9"/>
<feature type="transmembrane region" description="Helical" evidence="2">
    <location>
        <begin position="79"/>
        <end position="98"/>
    </location>
</feature>
<evidence type="ECO:0000259" key="3">
    <source>
        <dbReference type="Pfam" id="PF01979"/>
    </source>
</evidence>
<protein>
    <recommendedName>
        <fullName evidence="3">Amidohydrolase-related domain-containing protein</fullName>
    </recommendedName>
</protein>
<dbReference type="PANTHER" id="PTHR43135">
    <property type="entry name" value="ALPHA-D-RIBOSE 1-METHYLPHOSPHONATE 5-TRIPHOSPHATE DIPHOSPHATASE"/>
    <property type="match status" value="1"/>
</dbReference>
<dbReference type="Gene3D" id="3.20.20.140">
    <property type="entry name" value="Metal-dependent hydrolases"/>
    <property type="match status" value="2"/>
</dbReference>
<keyword evidence="5" id="KW-1185">Reference proteome</keyword>
<dbReference type="Pfam" id="PF01979">
    <property type="entry name" value="Amidohydro_1"/>
    <property type="match status" value="1"/>
</dbReference>
<dbReference type="SUPFAM" id="SSF51338">
    <property type="entry name" value="Composite domain of metallo-dependent hydrolases"/>
    <property type="match status" value="1"/>
</dbReference>
<dbReference type="EMBL" id="JADGJH010000464">
    <property type="protein sequence ID" value="KAJ3128445.1"/>
    <property type="molecule type" value="Genomic_DNA"/>
</dbReference>
<comment type="caution">
    <text evidence="4">The sequence shown here is derived from an EMBL/GenBank/DDBJ whole genome shotgun (WGS) entry which is preliminary data.</text>
</comment>
<dbReference type="InterPro" id="IPR051781">
    <property type="entry name" value="Metallo-dep_Hydrolase"/>
</dbReference>
<feature type="region of interest" description="Disordered" evidence="1">
    <location>
        <begin position="16"/>
        <end position="46"/>
    </location>
</feature>
<dbReference type="InterPro" id="IPR011059">
    <property type="entry name" value="Metal-dep_hydrolase_composite"/>
</dbReference>
<dbReference type="GO" id="GO:0016810">
    <property type="term" value="F:hydrolase activity, acting on carbon-nitrogen (but not peptide) bonds"/>
    <property type="evidence" value="ECO:0007669"/>
    <property type="project" value="InterPro"/>
</dbReference>
<proteinExistence type="predicted"/>
<dbReference type="InterPro" id="IPR032466">
    <property type="entry name" value="Metal_Hydrolase"/>
</dbReference>
<evidence type="ECO:0000256" key="2">
    <source>
        <dbReference type="SAM" id="Phobius"/>
    </source>
</evidence>
<reference evidence="4" key="1">
    <citation type="submission" date="2020-05" db="EMBL/GenBank/DDBJ databases">
        <title>Phylogenomic resolution of chytrid fungi.</title>
        <authorList>
            <person name="Stajich J.E."/>
            <person name="Amses K."/>
            <person name="Simmons R."/>
            <person name="Seto K."/>
            <person name="Myers J."/>
            <person name="Bonds A."/>
            <person name="Quandt C.A."/>
            <person name="Barry K."/>
            <person name="Liu P."/>
            <person name="Grigoriev I."/>
            <person name="Longcore J.E."/>
            <person name="James T.Y."/>
        </authorList>
    </citation>
    <scope>NUCLEOTIDE SEQUENCE</scope>
    <source>
        <strain evidence="4">JEL0513</strain>
    </source>
</reference>
<evidence type="ECO:0000313" key="4">
    <source>
        <dbReference type="EMBL" id="KAJ3128445.1"/>
    </source>
</evidence>
<keyword evidence="2" id="KW-1133">Transmembrane helix</keyword>
<gene>
    <name evidence="4" type="ORF">HK100_009166</name>
</gene>
<keyword evidence="2" id="KW-0472">Membrane</keyword>